<organism evidence="2">
    <name type="scientific">Sesamum latifolium</name>
    <dbReference type="NCBI Taxonomy" id="2727402"/>
    <lineage>
        <taxon>Eukaryota</taxon>
        <taxon>Viridiplantae</taxon>
        <taxon>Streptophyta</taxon>
        <taxon>Embryophyta</taxon>
        <taxon>Tracheophyta</taxon>
        <taxon>Spermatophyta</taxon>
        <taxon>Magnoliopsida</taxon>
        <taxon>eudicotyledons</taxon>
        <taxon>Gunneridae</taxon>
        <taxon>Pentapetalae</taxon>
        <taxon>asterids</taxon>
        <taxon>lamiids</taxon>
        <taxon>Lamiales</taxon>
        <taxon>Pedaliaceae</taxon>
        <taxon>Sesamum</taxon>
    </lineage>
</organism>
<reference evidence="2" key="2">
    <citation type="journal article" date="2024" name="Plant">
        <title>Genomic evolution and insights into agronomic trait innovations of Sesamum species.</title>
        <authorList>
            <person name="Miao H."/>
            <person name="Wang L."/>
            <person name="Qu L."/>
            <person name="Liu H."/>
            <person name="Sun Y."/>
            <person name="Le M."/>
            <person name="Wang Q."/>
            <person name="Wei S."/>
            <person name="Zheng Y."/>
            <person name="Lin W."/>
            <person name="Duan Y."/>
            <person name="Cao H."/>
            <person name="Xiong S."/>
            <person name="Wang X."/>
            <person name="Wei L."/>
            <person name="Li C."/>
            <person name="Ma Q."/>
            <person name="Ju M."/>
            <person name="Zhao R."/>
            <person name="Li G."/>
            <person name="Mu C."/>
            <person name="Tian Q."/>
            <person name="Mei H."/>
            <person name="Zhang T."/>
            <person name="Gao T."/>
            <person name="Zhang H."/>
        </authorList>
    </citation>
    <scope>NUCLEOTIDE SEQUENCE</scope>
    <source>
        <strain evidence="2">KEN1</strain>
    </source>
</reference>
<dbReference type="InterPro" id="IPR025322">
    <property type="entry name" value="PADRE_dom"/>
</dbReference>
<reference evidence="2" key="1">
    <citation type="submission" date="2020-06" db="EMBL/GenBank/DDBJ databases">
        <authorList>
            <person name="Li T."/>
            <person name="Hu X."/>
            <person name="Zhang T."/>
            <person name="Song X."/>
            <person name="Zhang H."/>
            <person name="Dai N."/>
            <person name="Sheng W."/>
            <person name="Hou X."/>
            <person name="Wei L."/>
        </authorList>
    </citation>
    <scope>NUCLEOTIDE SEQUENCE</scope>
    <source>
        <strain evidence="2">KEN1</strain>
        <tissue evidence="2">Leaf</tissue>
    </source>
</reference>
<evidence type="ECO:0000256" key="1">
    <source>
        <dbReference type="SAM" id="MobiDB-lite"/>
    </source>
</evidence>
<protein>
    <submittedName>
        <fullName evidence="2">Uncharacterized protein</fullName>
    </submittedName>
</protein>
<evidence type="ECO:0000313" key="2">
    <source>
        <dbReference type="EMBL" id="KAL0422702.1"/>
    </source>
</evidence>
<gene>
    <name evidence="2" type="ORF">Slati_3293100</name>
</gene>
<feature type="region of interest" description="Disordered" evidence="1">
    <location>
        <begin position="1"/>
        <end position="22"/>
    </location>
</feature>
<name>A0AAW2V2A2_9LAMI</name>
<comment type="caution">
    <text evidence="2">The sequence shown here is derived from an EMBL/GenBank/DDBJ whole genome shotgun (WGS) entry which is preliminary data.</text>
</comment>
<proteinExistence type="predicted"/>
<dbReference type="AlphaFoldDB" id="A0AAW2V2A2"/>
<dbReference type="EMBL" id="JACGWN010000011">
    <property type="protein sequence ID" value="KAL0422702.1"/>
    <property type="molecule type" value="Genomic_DNA"/>
</dbReference>
<accession>A0AAW2V2A2</accession>
<sequence length="147" mass="15938">MGNCTSSHVTARHGGPMNSPPSAKVVDVEGRLHQFRWRITAGEILSLHPNCYLCSADTMVINSNAPPLPQHYVLHFGQIYFLMPLSKSLLPLSLQDLCALAIKASTALDNESGAAATALLLLDENRRLMRFQGGSCRDTVAAHCNPI</sequence>
<dbReference type="PANTHER" id="PTHR33052">
    <property type="entry name" value="DUF4228 DOMAIN PROTEIN-RELATED"/>
    <property type="match status" value="1"/>
</dbReference>
<dbReference type="Pfam" id="PF14009">
    <property type="entry name" value="PADRE"/>
    <property type="match status" value="1"/>
</dbReference>